<keyword evidence="1" id="KW-0223">Dioxygenase</keyword>
<reference evidence="5" key="2">
    <citation type="submission" date="2015-01" db="EMBL/GenBank/DDBJ databases">
        <title>Evolutionary Origins and Diversification of the Mycorrhizal Mutualists.</title>
        <authorList>
            <consortium name="DOE Joint Genome Institute"/>
            <consortium name="Mycorrhizal Genomics Consortium"/>
            <person name="Kohler A."/>
            <person name="Kuo A."/>
            <person name="Nagy L.G."/>
            <person name="Floudas D."/>
            <person name="Copeland A."/>
            <person name="Barry K.W."/>
            <person name="Cichocki N."/>
            <person name="Veneault-Fourrey C."/>
            <person name="LaButti K."/>
            <person name="Lindquist E.A."/>
            <person name="Lipzen A."/>
            <person name="Lundell T."/>
            <person name="Morin E."/>
            <person name="Murat C."/>
            <person name="Riley R."/>
            <person name="Ohm R."/>
            <person name="Sun H."/>
            <person name="Tunlid A."/>
            <person name="Henrissat B."/>
            <person name="Grigoriev I.V."/>
            <person name="Hibbett D.S."/>
            <person name="Martin F."/>
        </authorList>
    </citation>
    <scope>NUCLEOTIDE SEQUENCE [LARGE SCALE GENOMIC DNA]</scope>
    <source>
        <strain evidence="5">Zn</strain>
    </source>
</reference>
<dbReference type="Gene3D" id="2.60.120.10">
    <property type="entry name" value="Jelly Rolls"/>
    <property type="match status" value="1"/>
</dbReference>
<proteinExistence type="predicted"/>
<dbReference type="AlphaFoldDB" id="A0A0C3H9X6"/>
<sequence length="126" mass="14395">MQPTSAKPKKHPLHMEAERRVLMLVNPAMDAPFTIDTLYAGLQLVMPNETASAHQHITFAIRFIIEGQNGFTAVHGKRIEMTRGDLILTPTWNWHDHGNDHTGPMIWLDGLDLHLWWRQVPLQACV</sequence>
<dbReference type="OrthoDB" id="2205143at2759"/>
<evidence type="ECO:0000313" key="5">
    <source>
        <dbReference type="Proteomes" id="UP000054321"/>
    </source>
</evidence>
<evidence type="ECO:0000259" key="3">
    <source>
        <dbReference type="Pfam" id="PF07883"/>
    </source>
</evidence>
<dbReference type="EMBL" id="KN832879">
    <property type="protein sequence ID" value="KIM99131.1"/>
    <property type="molecule type" value="Genomic_DNA"/>
</dbReference>
<dbReference type="STRING" id="913774.A0A0C3H9X6"/>
<evidence type="ECO:0000313" key="4">
    <source>
        <dbReference type="EMBL" id="KIM99131.1"/>
    </source>
</evidence>
<feature type="domain" description="Cupin type-2" evidence="3">
    <location>
        <begin position="42"/>
        <end position="109"/>
    </location>
</feature>
<gene>
    <name evidence="4" type="ORF">OIDMADRAFT_56298</name>
</gene>
<keyword evidence="5" id="KW-1185">Reference proteome</keyword>
<dbReference type="PANTHER" id="PTHR41517:SF1">
    <property type="entry name" value="CUPIN"/>
    <property type="match status" value="1"/>
</dbReference>
<accession>A0A0C3H9X6</accession>
<dbReference type="InParanoid" id="A0A0C3H9X6"/>
<evidence type="ECO:0000256" key="2">
    <source>
        <dbReference type="ARBA" id="ARBA00023002"/>
    </source>
</evidence>
<protein>
    <recommendedName>
        <fullName evidence="3">Cupin type-2 domain-containing protein</fullName>
    </recommendedName>
</protein>
<dbReference type="GO" id="GO:0051213">
    <property type="term" value="F:dioxygenase activity"/>
    <property type="evidence" value="ECO:0007669"/>
    <property type="project" value="UniProtKB-KW"/>
</dbReference>
<dbReference type="CDD" id="cd02216">
    <property type="entry name" value="cupin_GDO-like_N"/>
    <property type="match status" value="1"/>
</dbReference>
<dbReference type="Proteomes" id="UP000054321">
    <property type="component" value="Unassembled WGS sequence"/>
</dbReference>
<dbReference type="SUPFAM" id="SSF51182">
    <property type="entry name" value="RmlC-like cupins"/>
    <property type="match status" value="1"/>
</dbReference>
<dbReference type="InterPro" id="IPR011051">
    <property type="entry name" value="RmlC_Cupin_sf"/>
</dbReference>
<dbReference type="HOGENOM" id="CLU_1982210_0_0_1"/>
<dbReference type="PANTHER" id="PTHR41517">
    <property type="entry name" value="1,2-DIOXYGENASE PROTEIN-RELATED"/>
    <property type="match status" value="1"/>
</dbReference>
<organism evidence="4 5">
    <name type="scientific">Oidiodendron maius (strain Zn)</name>
    <dbReference type="NCBI Taxonomy" id="913774"/>
    <lineage>
        <taxon>Eukaryota</taxon>
        <taxon>Fungi</taxon>
        <taxon>Dikarya</taxon>
        <taxon>Ascomycota</taxon>
        <taxon>Pezizomycotina</taxon>
        <taxon>Leotiomycetes</taxon>
        <taxon>Leotiomycetes incertae sedis</taxon>
        <taxon>Myxotrichaceae</taxon>
        <taxon>Oidiodendron</taxon>
    </lineage>
</organism>
<dbReference type="Pfam" id="PF07883">
    <property type="entry name" value="Cupin_2"/>
    <property type="match status" value="1"/>
</dbReference>
<dbReference type="InterPro" id="IPR013096">
    <property type="entry name" value="Cupin_2"/>
</dbReference>
<name>A0A0C3H9X6_OIDMZ</name>
<dbReference type="InterPro" id="IPR014710">
    <property type="entry name" value="RmlC-like_jellyroll"/>
</dbReference>
<dbReference type="InterPro" id="IPR047183">
    <property type="entry name" value="GDO-like"/>
</dbReference>
<evidence type="ECO:0000256" key="1">
    <source>
        <dbReference type="ARBA" id="ARBA00022964"/>
    </source>
</evidence>
<reference evidence="4 5" key="1">
    <citation type="submission" date="2014-04" db="EMBL/GenBank/DDBJ databases">
        <authorList>
            <consortium name="DOE Joint Genome Institute"/>
            <person name="Kuo A."/>
            <person name="Martino E."/>
            <person name="Perotto S."/>
            <person name="Kohler A."/>
            <person name="Nagy L.G."/>
            <person name="Floudas D."/>
            <person name="Copeland A."/>
            <person name="Barry K.W."/>
            <person name="Cichocki N."/>
            <person name="Veneault-Fourrey C."/>
            <person name="LaButti K."/>
            <person name="Lindquist E.A."/>
            <person name="Lipzen A."/>
            <person name="Lundell T."/>
            <person name="Morin E."/>
            <person name="Murat C."/>
            <person name="Sun H."/>
            <person name="Tunlid A."/>
            <person name="Henrissat B."/>
            <person name="Grigoriev I.V."/>
            <person name="Hibbett D.S."/>
            <person name="Martin F."/>
            <person name="Nordberg H.P."/>
            <person name="Cantor M.N."/>
            <person name="Hua S.X."/>
        </authorList>
    </citation>
    <scope>NUCLEOTIDE SEQUENCE [LARGE SCALE GENOMIC DNA]</scope>
    <source>
        <strain evidence="4 5">Zn</strain>
    </source>
</reference>
<keyword evidence="2" id="KW-0560">Oxidoreductase</keyword>